<accession>A0A1I6E4B3</accession>
<evidence type="ECO:0000259" key="2">
    <source>
        <dbReference type="Pfam" id="PF00437"/>
    </source>
</evidence>
<evidence type="ECO:0000256" key="1">
    <source>
        <dbReference type="ARBA" id="ARBA00006611"/>
    </source>
</evidence>
<dbReference type="InterPro" id="IPR001482">
    <property type="entry name" value="T2SS/T4SS_dom"/>
</dbReference>
<dbReference type="EMBL" id="FOYM01000025">
    <property type="protein sequence ID" value="SFR12614.1"/>
    <property type="molecule type" value="Genomic_DNA"/>
</dbReference>
<dbReference type="Gene3D" id="3.30.450.380">
    <property type="match status" value="1"/>
</dbReference>
<dbReference type="SUPFAM" id="SSF52540">
    <property type="entry name" value="P-loop containing nucleoside triphosphate hydrolases"/>
    <property type="match status" value="1"/>
</dbReference>
<proteinExistence type="inferred from homology"/>
<dbReference type="AlphaFoldDB" id="A0A1I6E4B3"/>
<dbReference type="Gene3D" id="3.40.50.300">
    <property type="entry name" value="P-loop containing nucleotide triphosphate hydrolases"/>
    <property type="match status" value="1"/>
</dbReference>
<sequence length="455" mass="51873">MATALNLIKKTKETKDYEIRVGEKSLPEAMKIIRNLLSEPSIQTQEEIIKTNELEKCCMGGCRDSRRALKEKIIDFLKKYEIIVPDMTPDDVAEHICRYTWGLGPIEEIYNDPTVDEVQIIGTDIVYSIRRGIYTKENITFPSQEDLFQLIKRLIRSTRGDLTERNPIIRTVRAFDGSRVTITGPPVTKKYTVSIRKHGTFLISRENLIKNGTMDGLTYDKLALSSRGRLNILISGPVNSGKTTLIRELFGHGKPELRAVVIEVDSELRLLEHYPGWNIIELEEQKGIGISMDTLFETTLQISPVRIIFGEILGITELRGAIKSGIRGQTGNFSTYHSRDIRQALYNMALTYAEESRSSVMTIEMALRWVIQAFDIIIQMYTDPERGVKKVEHIAEPYIDEKGNLQLNDIVVWHGSQDDYCKGHWEHYPITASIKNKLQRNGIPIKEIEAVECSN</sequence>
<dbReference type="InterPro" id="IPR027417">
    <property type="entry name" value="P-loop_NTPase"/>
</dbReference>
<dbReference type="STRING" id="39060.SAMN05660706_12565"/>
<name>A0A1I6E4B3_9FIRM</name>
<evidence type="ECO:0000313" key="3">
    <source>
        <dbReference type="EMBL" id="SFR12614.1"/>
    </source>
</evidence>
<comment type="similarity">
    <text evidence="1">Belongs to the GSP E family.</text>
</comment>
<organism evidence="3 4">
    <name type="scientific">Desulfoscipio geothermicus DSM 3669</name>
    <dbReference type="NCBI Taxonomy" id="1121426"/>
    <lineage>
        <taxon>Bacteria</taxon>
        <taxon>Bacillati</taxon>
        <taxon>Bacillota</taxon>
        <taxon>Clostridia</taxon>
        <taxon>Eubacteriales</taxon>
        <taxon>Desulfallaceae</taxon>
        <taxon>Desulfoscipio</taxon>
    </lineage>
</organism>
<reference evidence="4" key="1">
    <citation type="submission" date="2016-10" db="EMBL/GenBank/DDBJ databases">
        <authorList>
            <person name="Varghese N."/>
            <person name="Submissions S."/>
        </authorList>
    </citation>
    <scope>NUCLEOTIDE SEQUENCE [LARGE SCALE GENOMIC DNA]</scope>
    <source>
        <strain evidence="4">DSM 3669</strain>
    </source>
</reference>
<evidence type="ECO:0000313" key="4">
    <source>
        <dbReference type="Proteomes" id="UP000199584"/>
    </source>
</evidence>
<protein>
    <submittedName>
        <fullName evidence="3">Pilus assembly protein CpaF</fullName>
    </submittedName>
</protein>
<dbReference type="Pfam" id="PF00437">
    <property type="entry name" value="T2SSE"/>
    <property type="match status" value="1"/>
</dbReference>
<dbReference type="InterPro" id="IPR050921">
    <property type="entry name" value="T4SS_GSP_E_ATPase"/>
</dbReference>
<gene>
    <name evidence="3" type="ORF">SAMN05660706_12565</name>
</gene>
<keyword evidence="4" id="KW-1185">Reference proteome</keyword>
<dbReference type="OrthoDB" id="9810761at2"/>
<dbReference type="RefSeq" id="WP_092485701.1">
    <property type="nucleotide sequence ID" value="NZ_FOYM01000025.1"/>
</dbReference>
<feature type="domain" description="Bacterial type II secretion system protein E" evidence="2">
    <location>
        <begin position="175"/>
        <end position="350"/>
    </location>
</feature>
<dbReference type="GO" id="GO:0016887">
    <property type="term" value="F:ATP hydrolysis activity"/>
    <property type="evidence" value="ECO:0007669"/>
    <property type="project" value="InterPro"/>
</dbReference>
<dbReference type="PANTHER" id="PTHR30486">
    <property type="entry name" value="TWITCHING MOTILITY PROTEIN PILT"/>
    <property type="match status" value="1"/>
</dbReference>
<dbReference type="Proteomes" id="UP000199584">
    <property type="component" value="Unassembled WGS sequence"/>
</dbReference>
<dbReference type="PANTHER" id="PTHR30486:SF6">
    <property type="entry name" value="TYPE IV PILUS RETRACTATION ATPASE PILT"/>
    <property type="match status" value="1"/>
</dbReference>